<dbReference type="EMBL" id="FYEH01000021">
    <property type="protein sequence ID" value="SNB79471.1"/>
    <property type="molecule type" value="Genomic_DNA"/>
</dbReference>
<evidence type="ECO:0000256" key="1">
    <source>
        <dbReference type="SAM" id="MobiDB-lite"/>
    </source>
</evidence>
<reference evidence="2 3" key="1">
    <citation type="submission" date="2017-06" db="EMBL/GenBank/DDBJ databases">
        <authorList>
            <person name="Kim H.J."/>
            <person name="Triplett B.A."/>
        </authorList>
    </citation>
    <scope>NUCLEOTIDE SEQUENCE [LARGE SCALE GENOMIC DNA]</scope>
    <source>
        <strain evidence="2 3">B29T1</strain>
    </source>
</reference>
<feature type="compositionally biased region" description="Pro residues" evidence="1">
    <location>
        <begin position="263"/>
        <end position="278"/>
    </location>
</feature>
<proteinExistence type="predicted"/>
<dbReference type="Proteomes" id="UP000197065">
    <property type="component" value="Unassembled WGS sequence"/>
</dbReference>
<gene>
    <name evidence="2" type="ORF">SAMN07250955_12127</name>
</gene>
<evidence type="ECO:0000313" key="2">
    <source>
        <dbReference type="EMBL" id="SNB79471.1"/>
    </source>
</evidence>
<protein>
    <submittedName>
        <fullName evidence="2">Uncharacterized protein</fullName>
    </submittedName>
</protein>
<name>A0A212S385_9PROT</name>
<dbReference type="AlphaFoldDB" id="A0A212S385"/>
<feature type="region of interest" description="Disordered" evidence="1">
    <location>
        <begin position="144"/>
        <end position="165"/>
    </location>
</feature>
<dbReference type="RefSeq" id="WP_088563037.1">
    <property type="nucleotide sequence ID" value="NZ_FYEH01000021.1"/>
</dbReference>
<keyword evidence="3" id="KW-1185">Reference proteome</keyword>
<evidence type="ECO:0000313" key="3">
    <source>
        <dbReference type="Proteomes" id="UP000197065"/>
    </source>
</evidence>
<feature type="region of interest" description="Disordered" evidence="1">
    <location>
        <begin position="255"/>
        <end position="278"/>
    </location>
</feature>
<sequence>MDWINRLAPKPPRRRYPFWARRDRRRSAQALASGRSTEQVALINRQPVMEVEKLLRDEEFQELLRHYRSIADLSYDERVARMAPIALQILKMGLETGDLRVAMFVLYEQNRGRDPARRLAAHAVRRIEAQAEDTRPVRDLEARRKPVPDPANEAFSTSTQPRGGTWNHCAAVHETEEQAQTLAIGDLRRVRQASLAVRLTAEAERVGTGLGDFRHLATPEAARALTLEAAARGVARYYHERPAQSMAAAERLEAARRLGFPRPAIPETPPPRGTRPPR</sequence>
<accession>A0A212S385</accession>
<organism evidence="2 3">
    <name type="scientific">Arboricoccus pini</name>
    <dbReference type="NCBI Taxonomy" id="1963835"/>
    <lineage>
        <taxon>Bacteria</taxon>
        <taxon>Pseudomonadati</taxon>
        <taxon>Pseudomonadota</taxon>
        <taxon>Alphaproteobacteria</taxon>
        <taxon>Geminicoccales</taxon>
        <taxon>Geminicoccaceae</taxon>
        <taxon>Arboricoccus</taxon>
    </lineage>
</organism>